<keyword evidence="2" id="KW-0067">ATP-binding</keyword>
<sequence>MPRRHWKTSLISILVATSHLINNTLNVTGRARLADFGISRQLNMGQTTLYTISAGTKCWKARETLDEDSGIGYKRSTDIQVAGMLMYYIISGGHHPFGKGIHCEMNIFQGKYTLEHVDDEVTRDLIEWMINEEPEKRPTVEDTLAHPYFWAEERRVEYLRKIGNEKEAENCRKSDPRLLHALDQCAEGRSFTNWKSKMPPELMDKLDGKKKAYPDNTLGLLRFIRNLHEHYTEDADSVDMMTMFPDLFGCVYKFAKKMEWNSRSSLKKMFHREDVRY</sequence>
<protein>
    <submittedName>
        <fullName evidence="7">Sensor for unfolded proteins in the ER ire1 isoform X2</fullName>
    </submittedName>
</protein>
<feature type="domain" description="Protein kinase" evidence="4">
    <location>
        <begin position="1"/>
        <end position="149"/>
    </location>
</feature>
<gene>
    <name evidence="7" type="primary">LOC106591064</name>
</gene>
<dbReference type="GeneID" id="106591064"/>
<dbReference type="Pfam" id="PF00069">
    <property type="entry name" value="Pkinase"/>
    <property type="match status" value="1"/>
</dbReference>
<reference evidence="7" key="1">
    <citation type="submission" date="2025-08" db="UniProtKB">
        <authorList>
            <consortium name="RefSeq"/>
        </authorList>
    </citation>
    <scope>IDENTIFICATION</scope>
</reference>
<dbReference type="Gene3D" id="1.20.1440.180">
    <property type="entry name" value="KEN domain"/>
    <property type="match status" value="1"/>
</dbReference>
<feature type="chain" id="PRO_5045586994" evidence="3">
    <location>
        <begin position="21"/>
        <end position="277"/>
    </location>
</feature>
<evidence type="ECO:0000259" key="5">
    <source>
        <dbReference type="PROSITE" id="PS51392"/>
    </source>
</evidence>
<dbReference type="Gene3D" id="1.10.510.10">
    <property type="entry name" value="Transferase(Phosphotransferase) domain 1"/>
    <property type="match status" value="1"/>
</dbReference>
<evidence type="ECO:0000313" key="7">
    <source>
        <dbReference type="RefSeq" id="XP_014037724.2"/>
    </source>
</evidence>
<dbReference type="InterPro" id="IPR038357">
    <property type="entry name" value="KEN_sf"/>
</dbReference>
<dbReference type="GO" id="GO:0051082">
    <property type="term" value="F:unfolded protein binding"/>
    <property type="evidence" value="ECO:0007669"/>
    <property type="project" value="TreeGrafter"/>
</dbReference>
<name>A0A1S3QE72_SALSA</name>
<dbReference type="RefSeq" id="XP_014037724.2">
    <property type="nucleotide sequence ID" value="XM_014182249.2"/>
</dbReference>
<dbReference type="InterPro" id="IPR000719">
    <property type="entry name" value="Prot_kinase_dom"/>
</dbReference>
<organism evidence="6 7">
    <name type="scientific">Salmo salar</name>
    <name type="common">Atlantic salmon</name>
    <dbReference type="NCBI Taxonomy" id="8030"/>
    <lineage>
        <taxon>Eukaryota</taxon>
        <taxon>Metazoa</taxon>
        <taxon>Chordata</taxon>
        <taxon>Craniata</taxon>
        <taxon>Vertebrata</taxon>
        <taxon>Euteleostomi</taxon>
        <taxon>Actinopterygii</taxon>
        <taxon>Neopterygii</taxon>
        <taxon>Teleostei</taxon>
        <taxon>Protacanthopterygii</taxon>
        <taxon>Salmoniformes</taxon>
        <taxon>Salmonidae</taxon>
        <taxon>Salmoninae</taxon>
        <taxon>Salmo</taxon>
    </lineage>
</organism>
<dbReference type="SUPFAM" id="SSF56112">
    <property type="entry name" value="Protein kinase-like (PK-like)"/>
    <property type="match status" value="1"/>
</dbReference>
<dbReference type="PROSITE" id="PS51392">
    <property type="entry name" value="KEN"/>
    <property type="match status" value="1"/>
</dbReference>
<keyword evidence="6" id="KW-1185">Reference proteome</keyword>
<dbReference type="GO" id="GO:0006397">
    <property type="term" value="P:mRNA processing"/>
    <property type="evidence" value="ECO:0007669"/>
    <property type="project" value="InterPro"/>
</dbReference>
<dbReference type="InterPro" id="IPR011009">
    <property type="entry name" value="Kinase-like_dom_sf"/>
</dbReference>
<keyword evidence="3" id="KW-0732">Signal</keyword>
<dbReference type="PANTHER" id="PTHR13954:SF28">
    <property type="match status" value="1"/>
</dbReference>
<feature type="domain" description="KEN" evidence="5">
    <location>
        <begin position="152"/>
        <end position="277"/>
    </location>
</feature>
<dbReference type="GO" id="GO:0004674">
    <property type="term" value="F:protein serine/threonine kinase activity"/>
    <property type="evidence" value="ECO:0007669"/>
    <property type="project" value="InterPro"/>
</dbReference>
<dbReference type="PANTHER" id="PTHR13954">
    <property type="entry name" value="IRE1-RELATED"/>
    <property type="match status" value="1"/>
</dbReference>
<dbReference type="AlphaFoldDB" id="A0A1S3QE72"/>
<evidence type="ECO:0000256" key="2">
    <source>
        <dbReference type="ARBA" id="ARBA00022840"/>
    </source>
</evidence>
<feature type="signal peptide" evidence="3">
    <location>
        <begin position="1"/>
        <end position="20"/>
    </location>
</feature>
<evidence type="ECO:0000256" key="1">
    <source>
        <dbReference type="ARBA" id="ARBA00022741"/>
    </source>
</evidence>
<dbReference type="GO" id="GO:0070059">
    <property type="term" value="P:intrinsic apoptotic signaling pathway in response to endoplasmic reticulum stress"/>
    <property type="evidence" value="ECO:0007669"/>
    <property type="project" value="TreeGrafter"/>
</dbReference>
<evidence type="ECO:0000256" key="3">
    <source>
        <dbReference type="SAM" id="SignalP"/>
    </source>
</evidence>
<dbReference type="GO" id="GO:1990604">
    <property type="term" value="C:IRE1-TRAF2-ASK1 complex"/>
    <property type="evidence" value="ECO:0007669"/>
    <property type="project" value="TreeGrafter"/>
</dbReference>
<dbReference type="GO" id="GO:0036498">
    <property type="term" value="P:IRE1-mediated unfolded protein response"/>
    <property type="evidence" value="ECO:0007669"/>
    <property type="project" value="TreeGrafter"/>
</dbReference>
<dbReference type="Pfam" id="PF06479">
    <property type="entry name" value="Ribonuc_2-5A"/>
    <property type="match status" value="1"/>
</dbReference>
<evidence type="ECO:0000313" key="6">
    <source>
        <dbReference type="Proteomes" id="UP001652741"/>
    </source>
</evidence>
<dbReference type="InterPro" id="IPR010513">
    <property type="entry name" value="KEN_dom"/>
</dbReference>
<dbReference type="GO" id="GO:0004521">
    <property type="term" value="F:RNA endonuclease activity"/>
    <property type="evidence" value="ECO:0007669"/>
    <property type="project" value="InterPro"/>
</dbReference>
<dbReference type="PROSITE" id="PS50011">
    <property type="entry name" value="PROTEIN_KINASE_DOM"/>
    <property type="match status" value="1"/>
</dbReference>
<evidence type="ECO:0000259" key="4">
    <source>
        <dbReference type="PROSITE" id="PS50011"/>
    </source>
</evidence>
<proteinExistence type="predicted"/>
<keyword evidence="1" id="KW-0547">Nucleotide-binding</keyword>
<accession>A0A1S3QE72</accession>
<dbReference type="GO" id="GO:0005524">
    <property type="term" value="F:ATP binding"/>
    <property type="evidence" value="ECO:0007669"/>
    <property type="project" value="UniProtKB-KW"/>
</dbReference>
<dbReference type="Proteomes" id="UP001652741">
    <property type="component" value="Chromosome ssa11"/>
</dbReference>
<dbReference type="InterPro" id="IPR045133">
    <property type="entry name" value="IRE1/2-like"/>
</dbReference>